<evidence type="ECO:0000313" key="2">
    <source>
        <dbReference type="EMBL" id="KRN45877.1"/>
    </source>
</evidence>
<dbReference type="RefSeq" id="WP_031589736.1">
    <property type="nucleotide sequence ID" value="NZ_JNKN01000040.1"/>
</dbReference>
<keyword evidence="3" id="KW-1185">Reference proteome</keyword>
<dbReference type="Gene3D" id="3.40.630.30">
    <property type="match status" value="1"/>
</dbReference>
<feature type="domain" description="YoaP-like" evidence="1">
    <location>
        <begin position="201"/>
        <end position="243"/>
    </location>
</feature>
<sequence length="247" mass="28264">MEYITITKENIEQEHICCALSKNNDIQVSSKKKWMKECLDDGLVFIKSKERGKCFIEYIPAQNAWIPIIAKDYMYINCLWVSGSLKGHGYANDLLDACIRDSQAKGMKGICILSSAKKKPFLADPKFLKYKGFSISDESDNGISLWHLSFEETALPIFKACAKHPHINEKGYVLYYTNQCPFNGKYVPLLVECANKHNIDFKTVKLTSKKEAQNAPTPITNYALFYNGNYLTNEQMNEKKFLKLINQ</sequence>
<accession>A0A0R2H5T3</accession>
<dbReference type="EMBL" id="JQBL01000064">
    <property type="protein sequence ID" value="KRN45877.1"/>
    <property type="molecule type" value="Genomic_DNA"/>
</dbReference>
<gene>
    <name evidence="2" type="ORF">IV49_GL001871</name>
</gene>
<name>A0A0R2H5T3_9FIRM</name>
<reference evidence="2 3" key="1">
    <citation type="journal article" date="2015" name="Genome Announc.">
        <title>Expanding the biotechnology potential of lactobacilli through comparative genomics of 213 strains and associated genera.</title>
        <authorList>
            <person name="Sun Z."/>
            <person name="Harris H.M."/>
            <person name="McCann A."/>
            <person name="Guo C."/>
            <person name="Argimon S."/>
            <person name="Zhang W."/>
            <person name="Yang X."/>
            <person name="Jeffery I.B."/>
            <person name="Cooney J.C."/>
            <person name="Kagawa T.F."/>
            <person name="Liu W."/>
            <person name="Song Y."/>
            <person name="Salvetti E."/>
            <person name="Wrobel A."/>
            <person name="Rasinkangas P."/>
            <person name="Parkhill J."/>
            <person name="Rea M.C."/>
            <person name="O'Sullivan O."/>
            <person name="Ritari J."/>
            <person name="Douillard F.P."/>
            <person name="Paul Ross R."/>
            <person name="Yang R."/>
            <person name="Briner A.E."/>
            <person name="Felis G.E."/>
            <person name="de Vos W.M."/>
            <person name="Barrangou R."/>
            <person name="Klaenhammer T.R."/>
            <person name="Caufield P.W."/>
            <person name="Cui Y."/>
            <person name="Zhang H."/>
            <person name="O'Toole P.W."/>
        </authorList>
    </citation>
    <scope>NUCLEOTIDE SEQUENCE [LARGE SCALE GENOMIC DNA]</scope>
    <source>
        <strain evidence="2 3">DSM 20405</strain>
    </source>
</reference>
<dbReference type="PATRIC" id="fig|1410657.5.peg.1933"/>
<evidence type="ECO:0000259" key="1">
    <source>
        <dbReference type="Pfam" id="PF14268"/>
    </source>
</evidence>
<dbReference type="InterPro" id="IPR025685">
    <property type="entry name" value="YoaP-like_dom"/>
</dbReference>
<dbReference type="AlphaFoldDB" id="A0A0R2H5T3"/>
<dbReference type="Proteomes" id="UP000051841">
    <property type="component" value="Unassembled WGS sequence"/>
</dbReference>
<dbReference type="Pfam" id="PF14268">
    <property type="entry name" value="YoaP"/>
    <property type="match status" value="1"/>
</dbReference>
<protein>
    <recommendedName>
        <fullName evidence="1">YoaP-like domain-containing protein</fullName>
    </recommendedName>
</protein>
<proteinExistence type="predicted"/>
<comment type="caution">
    <text evidence="2">The sequence shown here is derived from an EMBL/GenBank/DDBJ whole genome shotgun (WGS) entry which is preliminary data.</text>
</comment>
<dbReference type="SUPFAM" id="SSF55729">
    <property type="entry name" value="Acyl-CoA N-acyltransferases (Nat)"/>
    <property type="match status" value="1"/>
</dbReference>
<evidence type="ECO:0000313" key="3">
    <source>
        <dbReference type="Proteomes" id="UP000051841"/>
    </source>
</evidence>
<organism evidence="2 3">
    <name type="scientific">Kandleria vitulina DSM 20405</name>
    <dbReference type="NCBI Taxonomy" id="1410657"/>
    <lineage>
        <taxon>Bacteria</taxon>
        <taxon>Bacillati</taxon>
        <taxon>Bacillota</taxon>
        <taxon>Erysipelotrichia</taxon>
        <taxon>Erysipelotrichales</taxon>
        <taxon>Coprobacillaceae</taxon>
        <taxon>Kandleria</taxon>
    </lineage>
</organism>
<dbReference type="InterPro" id="IPR016181">
    <property type="entry name" value="Acyl_CoA_acyltransferase"/>
</dbReference>